<dbReference type="Proteomes" id="UP000660861">
    <property type="component" value="Unassembled WGS sequence"/>
</dbReference>
<keyword evidence="3 6" id="KW-0812">Transmembrane</keyword>
<evidence type="ECO:0000256" key="7">
    <source>
        <dbReference type="SAM" id="Phobius"/>
    </source>
</evidence>
<dbReference type="InterPro" id="IPR047218">
    <property type="entry name" value="YocR/YhdH-like"/>
</dbReference>
<keyword evidence="4 7" id="KW-1133">Transmembrane helix</keyword>
<feature type="transmembrane region" description="Helical" evidence="7">
    <location>
        <begin position="388"/>
        <end position="407"/>
    </location>
</feature>
<evidence type="ECO:0000256" key="3">
    <source>
        <dbReference type="ARBA" id="ARBA00022692"/>
    </source>
</evidence>
<dbReference type="SUPFAM" id="SSF161070">
    <property type="entry name" value="SNF-like"/>
    <property type="match status" value="1"/>
</dbReference>
<feature type="transmembrane region" description="Helical" evidence="7">
    <location>
        <begin position="12"/>
        <end position="32"/>
    </location>
</feature>
<evidence type="ECO:0000313" key="9">
    <source>
        <dbReference type="Proteomes" id="UP000660861"/>
    </source>
</evidence>
<gene>
    <name evidence="8" type="ORF">H8709_09565</name>
</gene>
<comment type="similarity">
    <text evidence="6">Belongs to the sodium:neurotransmitter symporter (SNF) (TC 2.A.22) family.</text>
</comment>
<feature type="transmembrane region" description="Helical" evidence="7">
    <location>
        <begin position="172"/>
        <end position="194"/>
    </location>
</feature>
<dbReference type="EMBL" id="JACRTC010000006">
    <property type="protein sequence ID" value="MBC8571073.1"/>
    <property type="molecule type" value="Genomic_DNA"/>
</dbReference>
<feature type="transmembrane region" description="Helical" evidence="7">
    <location>
        <begin position="301"/>
        <end position="334"/>
    </location>
</feature>
<feature type="transmembrane region" description="Helical" evidence="7">
    <location>
        <begin position="427"/>
        <end position="449"/>
    </location>
</feature>
<sequence length="451" mass="47969">MSHSPKNRGQFTSSLGFILASAGSAIGLGNLWKFPYIAGKSGGGIFLVFYLVFVILLGLPIMMSEMAIGRKTQLNAIGAYRKLDKRWSFVGVLGVLCAFVILSYYSVVGGWVLKYIAAYATGGNFGGDTSAYFNNFVSQPWEPVIWHLVFMALCALVVVMGVVKGIEKVSKLMLPALFVLVIVIAVRAVTLPGASEGLKFLFVPNFAAVSSLKDLGNAMVQAMGQVFFSLSLGMGITITYGSYLKKDSNIVKNTGIVVGLDSLIAILAGCAILPAVFAFGFEPSAGAGLVFTTLPAVFADMPLGTLFGLLFFILVLIAAATSAISLLEVVAAYFIDNFHWSRKKATIIMSALMALIGVFASLSMGPLSNIVIGGMNIFDALGFFTDKILMPLSAMFMCIFVGHVWGVDGITEEIETGAKGAFKVKKAFGIILKYIAPVLILVILITGLLPS</sequence>
<feature type="transmembrane region" description="Helical" evidence="7">
    <location>
        <begin position="44"/>
        <end position="68"/>
    </location>
</feature>
<keyword evidence="9" id="KW-1185">Reference proteome</keyword>
<feature type="transmembrane region" description="Helical" evidence="7">
    <location>
        <begin position="144"/>
        <end position="163"/>
    </location>
</feature>
<name>A0A926EDI5_9FIRM</name>
<dbReference type="AlphaFoldDB" id="A0A926EDI5"/>
<evidence type="ECO:0000256" key="2">
    <source>
        <dbReference type="ARBA" id="ARBA00022448"/>
    </source>
</evidence>
<dbReference type="Pfam" id="PF00209">
    <property type="entry name" value="SNF"/>
    <property type="match status" value="2"/>
</dbReference>
<dbReference type="RefSeq" id="WP_262398162.1">
    <property type="nucleotide sequence ID" value="NZ_JACRTC010000006.1"/>
</dbReference>
<dbReference type="PROSITE" id="PS50267">
    <property type="entry name" value="NA_NEUROTRAN_SYMP_3"/>
    <property type="match status" value="1"/>
</dbReference>
<keyword evidence="2 6" id="KW-0813">Transport</keyword>
<feature type="transmembrane region" description="Helical" evidence="7">
    <location>
        <begin position="346"/>
        <end position="368"/>
    </location>
</feature>
<comment type="subcellular location">
    <subcellularLocation>
        <location evidence="1">Membrane</location>
        <topology evidence="1">Multi-pass membrane protein</topology>
    </subcellularLocation>
</comment>
<evidence type="ECO:0000256" key="1">
    <source>
        <dbReference type="ARBA" id="ARBA00004141"/>
    </source>
</evidence>
<keyword evidence="6" id="KW-0769">Symport</keyword>
<feature type="transmembrane region" description="Helical" evidence="7">
    <location>
        <begin position="89"/>
        <end position="107"/>
    </location>
</feature>
<keyword evidence="5 7" id="KW-0472">Membrane</keyword>
<dbReference type="PANTHER" id="PTHR42948">
    <property type="entry name" value="TRANSPORTER"/>
    <property type="match status" value="1"/>
</dbReference>
<proteinExistence type="inferred from homology"/>
<dbReference type="InterPro" id="IPR037272">
    <property type="entry name" value="SNS_sf"/>
</dbReference>
<evidence type="ECO:0000256" key="4">
    <source>
        <dbReference type="ARBA" id="ARBA00022989"/>
    </source>
</evidence>
<dbReference type="CDD" id="cd10336">
    <property type="entry name" value="SLC6sbd_Tyt1-Like"/>
    <property type="match status" value="1"/>
</dbReference>
<feature type="transmembrane region" description="Helical" evidence="7">
    <location>
        <begin position="222"/>
        <end position="244"/>
    </location>
</feature>
<dbReference type="GO" id="GO:0015293">
    <property type="term" value="F:symporter activity"/>
    <property type="evidence" value="ECO:0007669"/>
    <property type="project" value="UniProtKB-KW"/>
</dbReference>
<evidence type="ECO:0000256" key="6">
    <source>
        <dbReference type="RuleBase" id="RU003732"/>
    </source>
</evidence>
<organism evidence="8 9">
    <name type="scientific">Zongyangia hominis</name>
    <dbReference type="NCBI Taxonomy" id="2763677"/>
    <lineage>
        <taxon>Bacteria</taxon>
        <taxon>Bacillati</taxon>
        <taxon>Bacillota</taxon>
        <taxon>Clostridia</taxon>
        <taxon>Eubacteriales</taxon>
        <taxon>Oscillospiraceae</taxon>
        <taxon>Zongyangia</taxon>
    </lineage>
</organism>
<comment type="caution">
    <text evidence="8">The sequence shown here is derived from an EMBL/GenBank/DDBJ whole genome shotgun (WGS) entry which is preliminary data.</text>
</comment>
<dbReference type="NCBIfam" id="NF037979">
    <property type="entry name" value="Na_transp"/>
    <property type="match status" value="1"/>
</dbReference>
<reference evidence="8" key="1">
    <citation type="submission" date="2020-08" db="EMBL/GenBank/DDBJ databases">
        <title>Genome public.</title>
        <authorList>
            <person name="Liu C."/>
            <person name="Sun Q."/>
        </authorList>
    </citation>
    <scope>NUCLEOTIDE SEQUENCE</scope>
    <source>
        <strain evidence="8">NSJ-54</strain>
    </source>
</reference>
<evidence type="ECO:0000256" key="5">
    <source>
        <dbReference type="ARBA" id="ARBA00023136"/>
    </source>
</evidence>
<dbReference type="GO" id="GO:0016020">
    <property type="term" value="C:membrane"/>
    <property type="evidence" value="ECO:0007669"/>
    <property type="project" value="UniProtKB-SubCell"/>
</dbReference>
<dbReference type="PROSITE" id="PS00610">
    <property type="entry name" value="NA_NEUROTRAN_SYMP_1"/>
    <property type="match status" value="1"/>
</dbReference>
<dbReference type="InterPro" id="IPR000175">
    <property type="entry name" value="Na/ntran_symport"/>
</dbReference>
<evidence type="ECO:0000313" key="8">
    <source>
        <dbReference type="EMBL" id="MBC8571073.1"/>
    </source>
</evidence>
<accession>A0A926EDI5</accession>
<feature type="transmembrane region" description="Helical" evidence="7">
    <location>
        <begin position="256"/>
        <end position="281"/>
    </location>
</feature>
<protein>
    <recommendedName>
        <fullName evidence="6">Transporter</fullName>
    </recommendedName>
</protein>
<dbReference type="PRINTS" id="PR00176">
    <property type="entry name" value="NANEUSMPORT"/>
</dbReference>
<dbReference type="PANTHER" id="PTHR42948:SF1">
    <property type="entry name" value="TRANSPORTER"/>
    <property type="match status" value="1"/>
</dbReference>